<keyword evidence="4 5" id="KW-0464">Manganese</keyword>
<dbReference type="EMBL" id="JAAUVV010000010">
    <property type="protein sequence ID" value="NJJ03958.1"/>
    <property type="molecule type" value="Genomic_DNA"/>
</dbReference>
<dbReference type="GO" id="GO:0033389">
    <property type="term" value="P:putrescine biosynthetic process from arginine, via agmatine"/>
    <property type="evidence" value="ECO:0007669"/>
    <property type="project" value="TreeGrafter"/>
</dbReference>
<evidence type="ECO:0000256" key="6">
    <source>
        <dbReference type="NCBIfam" id="TIGR01227"/>
    </source>
</evidence>
<comment type="cofactor">
    <cofactor evidence="5 7">
        <name>Mn(2+)</name>
        <dbReference type="ChEBI" id="CHEBI:29035"/>
    </cofactor>
    <text evidence="5 7">Binds 2 manganese ions per subunit.</text>
</comment>
<feature type="binding site" evidence="5 7">
    <location>
        <position position="153"/>
    </location>
    <ligand>
        <name>Mn(2+)</name>
        <dbReference type="ChEBI" id="CHEBI:29035"/>
        <label>1</label>
    </ligand>
</feature>
<dbReference type="PROSITE" id="PS51409">
    <property type="entry name" value="ARGINASE_2"/>
    <property type="match status" value="1"/>
</dbReference>
<name>A0AAP6XMC4_9CORY</name>
<proteinExistence type="inferred from homology"/>
<dbReference type="PANTHER" id="PTHR11358">
    <property type="entry name" value="ARGINASE/AGMATINASE"/>
    <property type="match status" value="1"/>
</dbReference>
<sequence length="317" mass="33308">MNTVTAPLFAPAPDWTGRDDGPGAEHARWHSEVSTSAEPQEGAVHLIGFASDEGVERNGGRQGAAQGPDALRAALGSLAIHDERTLIDAGTVTTQNDDLETAQRTLSDKVYDLVTAQGADGMTVVLGGGHETSFATHRGAYEAIGPMHIINFDAHFDLRTASRPTSGTPFRQIADLAGSDFDYSVFGISQPNNTKVLFDTADDLGVTTVLDTELAEMSMREAVYRALASVDGDLPIHLSIDLDVLPAAVAPGVSAPAGFGVDYAKLRAMVAAVAATGRVALLDVVELNPDYDVDNRTAKAAARLIDDAVTATAGRRR</sequence>
<evidence type="ECO:0000256" key="4">
    <source>
        <dbReference type="ARBA" id="ARBA00023211"/>
    </source>
</evidence>
<dbReference type="RefSeq" id="WP_167616503.1">
    <property type="nucleotide sequence ID" value="NZ_JAAUVV010000010.1"/>
</dbReference>
<feature type="binding site" evidence="5">
    <location>
        <position position="153"/>
    </location>
    <ligand>
        <name>Mn(2+)</name>
        <dbReference type="ChEBI" id="CHEBI:29035"/>
        <label>2</label>
    </ligand>
</feature>
<organism evidence="11 12">
    <name type="scientific">Corynebacterium coyleae</name>
    <dbReference type="NCBI Taxonomy" id="53374"/>
    <lineage>
        <taxon>Bacteria</taxon>
        <taxon>Bacillati</taxon>
        <taxon>Actinomycetota</taxon>
        <taxon>Actinomycetes</taxon>
        <taxon>Mycobacteriales</taxon>
        <taxon>Corynebacteriaceae</taxon>
        <taxon>Corynebacterium</taxon>
    </lineage>
</organism>
<feature type="binding site" evidence="5 7">
    <location>
        <position position="157"/>
    </location>
    <ligand>
        <name>Mn(2+)</name>
        <dbReference type="ChEBI" id="CHEBI:29035"/>
        <label>1</label>
    </ligand>
</feature>
<comment type="pathway">
    <text evidence="5">Amino-acid degradation; L-histidine degradation into L-glutamate; L-glutamate from N-formimidoyl-L-glutamate (hydrolase route): step 1/1.</text>
</comment>
<evidence type="ECO:0000256" key="8">
    <source>
        <dbReference type="PROSITE-ProRule" id="PRU00742"/>
    </source>
</evidence>
<evidence type="ECO:0000256" key="5">
    <source>
        <dbReference type="HAMAP-Rule" id="MF_00737"/>
    </source>
</evidence>
<dbReference type="GO" id="GO:0008783">
    <property type="term" value="F:agmatinase activity"/>
    <property type="evidence" value="ECO:0007669"/>
    <property type="project" value="TreeGrafter"/>
</dbReference>
<dbReference type="NCBIfam" id="TIGR01227">
    <property type="entry name" value="hutG"/>
    <property type="match status" value="1"/>
</dbReference>
<feature type="binding site" evidence="7">
    <location>
        <position position="155"/>
    </location>
    <ligand>
        <name>Mn(2+)</name>
        <dbReference type="ChEBI" id="CHEBI:29035"/>
        <label>1</label>
    </ligand>
</feature>
<dbReference type="EC" id="3.5.3.8" evidence="5 6"/>
<dbReference type="InterPro" id="IPR023696">
    <property type="entry name" value="Ureohydrolase_dom_sf"/>
</dbReference>
<feature type="binding site" evidence="5">
    <location>
        <position position="155"/>
    </location>
    <ligand>
        <name>Mn(2+)</name>
        <dbReference type="ChEBI" id="CHEBI:29035"/>
        <label>2</label>
    </ligand>
</feature>
<comment type="catalytic activity">
    <reaction evidence="5">
        <text>N-formimidoyl-L-glutamate + H2O = formamide + L-glutamate</text>
        <dbReference type="Rhea" id="RHEA:22492"/>
        <dbReference type="ChEBI" id="CHEBI:15377"/>
        <dbReference type="ChEBI" id="CHEBI:16397"/>
        <dbReference type="ChEBI" id="CHEBI:29985"/>
        <dbReference type="ChEBI" id="CHEBI:58928"/>
        <dbReference type="EC" id="3.5.3.8"/>
    </reaction>
</comment>
<evidence type="ECO:0000256" key="2">
    <source>
        <dbReference type="ARBA" id="ARBA00022801"/>
    </source>
</evidence>
<dbReference type="InterPro" id="IPR005923">
    <property type="entry name" value="HutG"/>
</dbReference>
<dbReference type="InterPro" id="IPR020855">
    <property type="entry name" value="Ureohydrolase_Mn_BS"/>
</dbReference>
<evidence type="ECO:0000313" key="12">
    <source>
        <dbReference type="Proteomes" id="UP000591626"/>
    </source>
</evidence>
<accession>A0AAP6XMC4</accession>
<evidence type="ECO:0000313" key="11">
    <source>
        <dbReference type="EMBL" id="NJJ03958.1"/>
    </source>
</evidence>
<dbReference type="Proteomes" id="UP000591626">
    <property type="component" value="Unassembled WGS sequence"/>
</dbReference>
<evidence type="ECO:0000256" key="7">
    <source>
        <dbReference type="PIRSR" id="PIRSR036979-1"/>
    </source>
</evidence>
<keyword evidence="2 5" id="KW-0378">Hydrolase</keyword>
<dbReference type="GO" id="GO:0050415">
    <property type="term" value="F:formimidoylglutamase activity"/>
    <property type="evidence" value="ECO:0007669"/>
    <property type="project" value="UniProtKB-UniRule"/>
</dbReference>
<comment type="similarity">
    <text evidence="5 8 9">Belongs to the arginase family.</text>
</comment>
<evidence type="ECO:0000256" key="3">
    <source>
        <dbReference type="ARBA" id="ARBA00022808"/>
    </source>
</evidence>
<feature type="binding site" evidence="5">
    <location>
        <position position="241"/>
    </location>
    <ligand>
        <name>Mn(2+)</name>
        <dbReference type="ChEBI" id="CHEBI:29035"/>
        <label>2</label>
    </ligand>
</feature>
<dbReference type="SUPFAM" id="SSF52768">
    <property type="entry name" value="Arginase/deacetylase"/>
    <property type="match status" value="1"/>
</dbReference>
<reference evidence="11 12" key="1">
    <citation type="submission" date="2020-03" db="EMBL/GenBank/DDBJ databases">
        <title>Draft genome sequences of bacterial isolates from the female urobiome.</title>
        <authorList>
            <person name="Miller-Ensminger T."/>
            <person name="Wolfe A.J."/>
            <person name="Putonti C."/>
        </authorList>
    </citation>
    <scope>NUCLEOTIDE SEQUENCE [LARGE SCALE GENOMIC DNA]</scope>
    <source>
        <strain evidence="11 12">UMB8490</strain>
    </source>
</reference>
<dbReference type="GO" id="GO:0030145">
    <property type="term" value="F:manganese ion binding"/>
    <property type="evidence" value="ECO:0007669"/>
    <property type="project" value="UniProtKB-UniRule"/>
</dbReference>
<feature type="binding site" evidence="5">
    <location>
        <position position="243"/>
    </location>
    <ligand>
        <name>Mn(2+)</name>
        <dbReference type="ChEBI" id="CHEBI:29035"/>
        <label>2</label>
    </ligand>
</feature>
<keyword evidence="1 5" id="KW-0479">Metal-binding</keyword>
<evidence type="ECO:0000256" key="9">
    <source>
        <dbReference type="RuleBase" id="RU003684"/>
    </source>
</evidence>
<dbReference type="HAMAP" id="MF_00737">
    <property type="entry name" value="Formimidoylglutam"/>
    <property type="match status" value="1"/>
</dbReference>
<dbReference type="Gene3D" id="3.40.800.10">
    <property type="entry name" value="Ureohydrolase domain"/>
    <property type="match status" value="1"/>
</dbReference>
<dbReference type="CDD" id="cd09988">
    <property type="entry name" value="Formimidoylglutamase"/>
    <property type="match status" value="1"/>
</dbReference>
<comment type="function">
    <text evidence="5">Catalyzes the conversion of N-formimidoyl-L-glutamate to L-glutamate and formamide.</text>
</comment>
<feature type="binding site" evidence="5 7">
    <location>
        <position position="130"/>
    </location>
    <ligand>
        <name>Mn(2+)</name>
        <dbReference type="ChEBI" id="CHEBI:29035"/>
        <label>1</label>
    </ligand>
</feature>
<feature type="binding site" evidence="5 7">
    <location>
        <position position="241"/>
    </location>
    <ligand>
        <name>Mn(2+)</name>
        <dbReference type="ChEBI" id="CHEBI:29035"/>
        <label>1</label>
    </ligand>
</feature>
<dbReference type="GO" id="GO:0019556">
    <property type="term" value="P:L-histidine catabolic process to glutamate and formamide"/>
    <property type="evidence" value="ECO:0007669"/>
    <property type="project" value="UniProtKB-UniRule"/>
</dbReference>
<protein>
    <recommendedName>
        <fullName evidence="5 6">Formimidoylglutamase</fullName>
        <ecNumber evidence="5 6">3.5.3.8</ecNumber>
    </recommendedName>
    <alternativeName>
        <fullName evidence="5">Formiminoglutamase</fullName>
    </alternativeName>
    <alternativeName>
        <fullName evidence="5">Formiminoglutamate hydrolase</fullName>
    </alternativeName>
</protein>
<dbReference type="PIRSF" id="PIRSF036979">
    <property type="entry name" value="Arginase"/>
    <property type="match status" value="1"/>
</dbReference>
<dbReference type="Pfam" id="PF00491">
    <property type="entry name" value="Arginase"/>
    <property type="match status" value="1"/>
</dbReference>
<dbReference type="PROSITE" id="PS01053">
    <property type="entry name" value="ARGINASE_1"/>
    <property type="match status" value="1"/>
</dbReference>
<evidence type="ECO:0000256" key="1">
    <source>
        <dbReference type="ARBA" id="ARBA00022723"/>
    </source>
</evidence>
<gene>
    <name evidence="5 11" type="primary">hutG</name>
    <name evidence="11" type="ORF">HC138_06290</name>
</gene>
<keyword evidence="3 5" id="KW-0369">Histidine metabolism</keyword>
<comment type="caution">
    <text evidence="11">The sequence shown here is derived from an EMBL/GenBank/DDBJ whole genome shotgun (WGS) entry which is preliminary data.</text>
</comment>
<dbReference type="InterPro" id="IPR006035">
    <property type="entry name" value="Ureohydrolase"/>
</dbReference>
<dbReference type="AlphaFoldDB" id="A0AAP6XMC4"/>
<feature type="region of interest" description="Disordered" evidence="10">
    <location>
        <begin position="1"/>
        <end position="26"/>
    </location>
</feature>
<feature type="compositionally biased region" description="Basic and acidic residues" evidence="10">
    <location>
        <begin position="16"/>
        <end position="26"/>
    </location>
</feature>
<feature type="binding site" evidence="7">
    <location>
        <position position="243"/>
    </location>
    <ligand>
        <name>Mn(2+)</name>
        <dbReference type="ChEBI" id="CHEBI:29035"/>
        <label>1</label>
    </ligand>
</feature>
<dbReference type="PANTHER" id="PTHR11358:SF35">
    <property type="entry name" value="FORMIMIDOYLGLUTAMASE"/>
    <property type="match status" value="1"/>
</dbReference>
<evidence type="ECO:0000256" key="10">
    <source>
        <dbReference type="SAM" id="MobiDB-lite"/>
    </source>
</evidence>